<dbReference type="AlphaFoldDB" id="A0A1G2LQ69"/>
<dbReference type="Proteomes" id="UP000177171">
    <property type="component" value="Unassembled WGS sequence"/>
</dbReference>
<sequence length="289" mass="32074">MELLSKTNSRLTLMVLLTVLLLSIFLVPLRSAKAAVPVVCPVCDTWGFNTSLQITGLNFNWNIKNNILNPAATFAVKTLMQLLRDWAIQWIATGQFGVPQFQASFFADPSKWAENAARLFLSELTGINFCNYNLNVPKTLSVNVRLAFDFRCNFNNYQNTLFSFIKNPSATSMADQWLLENSDPLHDIFLLAERKHEQEVRARNARNNEVQAGRGFLGRRNPITGKIDTPGEMIAGYLGSTINSDYRQCDAAKEWQEALLSCGLSAIAAVVDAGTGKILEGFLGKAFAP</sequence>
<dbReference type="EMBL" id="MHQY01000017">
    <property type="protein sequence ID" value="OHA13780.1"/>
    <property type="molecule type" value="Genomic_DNA"/>
</dbReference>
<evidence type="ECO:0000313" key="2">
    <source>
        <dbReference type="Proteomes" id="UP000177171"/>
    </source>
</evidence>
<organism evidence="1 2">
    <name type="scientific">Candidatus Sungbacteria bacterium RIFCSPLOWO2_12_FULL_41_11</name>
    <dbReference type="NCBI Taxonomy" id="1802286"/>
    <lineage>
        <taxon>Bacteria</taxon>
        <taxon>Candidatus Sungiibacteriota</taxon>
    </lineage>
</organism>
<accession>A0A1G2LQ69</accession>
<proteinExistence type="predicted"/>
<name>A0A1G2LQ69_9BACT</name>
<gene>
    <name evidence="1" type="ORF">A3G49_02635</name>
</gene>
<comment type="caution">
    <text evidence="1">The sequence shown here is derived from an EMBL/GenBank/DDBJ whole genome shotgun (WGS) entry which is preliminary data.</text>
</comment>
<reference evidence="1 2" key="1">
    <citation type="journal article" date="2016" name="Nat. Commun.">
        <title>Thousands of microbial genomes shed light on interconnected biogeochemical processes in an aquifer system.</title>
        <authorList>
            <person name="Anantharaman K."/>
            <person name="Brown C.T."/>
            <person name="Hug L.A."/>
            <person name="Sharon I."/>
            <person name="Castelle C.J."/>
            <person name="Probst A.J."/>
            <person name="Thomas B.C."/>
            <person name="Singh A."/>
            <person name="Wilkins M.J."/>
            <person name="Karaoz U."/>
            <person name="Brodie E.L."/>
            <person name="Williams K.H."/>
            <person name="Hubbard S.S."/>
            <person name="Banfield J.F."/>
        </authorList>
    </citation>
    <scope>NUCLEOTIDE SEQUENCE [LARGE SCALE GENOMIC DNA]</scope>
</reference>
<protein>
    <submittedName>
        <fullName evidence="1">Uncharacterized protein</fullName>
    </submittedName>
</protein>
<evidence type="ECO:0000313" key="1">
    <source>
        <dbReference type="EMBL" id="OHA13780.1"/>
    </source>
</evidence>